<dbReference type="EMBL" id="LGRX02035288">
    <property type="protein sequence ID" value="KAK3235447.1"/>
    <property type="molecule type" value="Genomic_DNA"/>
</dbReference>
<dbReference type="Gene3D" id="1.10.238.10">
    <property type="entry name" value="EF-hand"/>
    <property type="match status" value="1"/>
</dbReference>
<feature type="domain" description="EF-hand" evidence="4">
    <location>
        <begin position="21"/>
        <end position="56"/>
    </location>
</feature>
<name>A0AAE0EPN8_9CHLO</name>
<feature type="region of interest" description="Disordered" evidence="3">
    <location>
        <begin position="1"/>
        <end position="24"/>
    </location>
</feature>
<dbReference type="InterPro" id="IPR002048">
    <property type="entry name" value="EF_hand_dom"/>
</dbReference>
<evidence type="ECO:0000256" key="2">
    <source>
        <dbReference type="ARBA" id="ARBA00022837"/>
    </source>
</evidence>
<evidence type="ECO:0000256" key="1">
    <source>
        <dbReference type="ARBA" id="ARBA00022737"/>
    </source>
</evidence>
<dbReference type="SUPFAM" id="SSF47473">
    <property type="entry name" value="EF-hand"/>
    <property type="match status" value="1"/>
</dbReference>
<keyword evidence="2" id="KW-0106">Calcium</keyword>
<evidence type="ECO:0000313" key="6">
    <source>
        <dbReference type="Proteomes" id="UP001190700"/>
    </source>
</evidence>
<dbReference type="SMART" id="SM00054">
    <property type="entry name" value="EFh"/>
    <property type="match status" value="2"/>
</dbReference>
<comment type="caution">
    <text evidence="5">The sequence shown here is derived from an EMBL/GenBank/DDBJ whole genome shotgun (WGS) entry which is preliminary data.</text>
</comment>
<dbReference type="PROSITE" id="PS00018">
    <property type="entry name" value="EF_HAND_1"/>
    <property type="match status" value="1"/>
</dbReference>
<protein>
    <recommendedName>
        <fullName evidence="4">EF-hand domain-containing protein</fullName>
    </recommendedName>
</protein>
<keyword evidence="6" id="KW-1185">Reference proteome</keyword>
<gene>
    <name evidence="5" type="ORF">CYMTET_54340</name>
</gene>
<dbReference type="PANTHER" id="PTHR23050">
    <property type="entry name" value="CALCIUM BINDING PROTEIN"/>
    <property type="match status" value="1"/>
</dbReference>
<keyword evidence="1" id="KW-0677">Repeat</keyword>
<dbReference type="InterPro" id="IPR018247">
    <property type="entry name" value="EF_Hand_1_Ca_BS"/>
</dbReference>
<sequence length="200" mass="22325">MAAAIYVAKKKRDAAKQKKREEQKKIDEVFRQFDETRSGSLNRAELAEFLKFLNEETPVSDDEVSLVLHIADSHDGVLDGGVSRKEFLVAADAWSAYQSNKGYIQEVMSKYDKSQTGTLSREELKEFLQDLNDGEPPSDSDLEQVLRFADGKDGVIDGVIKPTEIVFAVSIWYSMLDEEGSLFGKICNNYTPSGQGCVIV</sequence>
<dbReference type="InterPro" id="IPR050145">
    <property type="entry name" value="Centrin_CML-like"/>
</dbReference>
<dbReference type="PROSITE" id="PS50222">
    <property type="entry name" value="EF_HAND_2"/>
    <property type="match status" value="2"/>
</dbReference>
<organism evidence="5 6">
    <name type="scientific">Cymbomonas tetramitiformis</name>
    <dbReference type="NCBI Taxonomy" id="36881"/>
    <lineage>
        <taxon>Eukaryota</taxon>
        <taxon>Viridiplantae</taxon>
        <taxon>Chlorophyta</taxon>
        <taxon>Pyramimonadophyceae</taxon>
        <taxon>Pyramimonadales</taxon>
        <taxon>Pyramimonadaceae</taxon>
        <taxon>Cymbomonas</taxon>
    </lineage>
</organism>
<feature type="domain" description="EF-hand" evidence="4">
    <location>
        <begin position="99"/>
        <end position="134"/>
    </location>
</feature>
<evidence type="ECO:0000313" key="5">
    <source>
        <dbReference type="EMBL" id="KAK3235447.1"/>
    </source>
</evidence>
<dbReference type="Pfam" id="PF13499">
    <property type="entry name" value="EF-hand_7"/>
    <property type="match status" value="1"/>
</dbReference>
<dbReference type="Proteomes" id="UP001190700">
    <property type="component" value="Unassembled WGS sequence"/>
</dbReference>
<evidence type="ECO:0000256" key="3">
    <source>
        <dbReference type="SAM" id="MobiDB-lite"/>
    </source>
</evidence>
<proteinExistence type="predicted"/>
<accession>A0AAE0EPN8</accession>
<dbReference type="AlphaFoldDB" id="A0AAE0EPN8"/>
<evidence type="ECO:0000259" key="4">
    <source>
        <dbReference type="PROSITE" id="PS50222"/>
    </source>
</evidence>
<feature type="compositionally biased region" description="Basic and acidic residues" evidence="3">
    <location>
        <begin position="14"/>
        <end position="24"/>
    </location>
</feature>
<dbReference type="GO" id="GO:0005509">
    <property type="term" value="F:calcium ion binding"/>
    <property type="evidence" value="ECO:0007669"/>
    <property type="project" value="InterPro"/>
</dbReference>
<reference evidence="5 6" key="1">
    <citation type="journal article" date="2015" name="Genome Biol. Evol.">
        <title>Comparative Genomics of a Bacterivorous Green Alga Reveals Evolutionary Causalities and Consequences of Phago-Mixotrophic Mode of Nutrition.</title>
        <authorList>
            <person name="Burns J.A."/>
            <person name="Paasch A."/>
            <person name="Narechania A."/>
            <person name="Kim E."/>
        </authorList>
    </citation>
    <scope>NUCLEOTIDE SEQUENCE [LARGE SCALE GENOMIC DNA]</scope>
    <source>
        <strain evidence="5 6">PLY_AMNH</strain>
    </source>
</reference>
<dbReference type="InterPro" id="IPR011992">
    <property type="entry name" value="EF-hand-dom_pair"/>
</dbReference>